<evidence type="ECO:0000259" key="5">
    <source>
        <dbReference type="PROSITE" id="PS50071"/>
    </source>
</evidence>
<dbReference type="AlphaFoldDB" id="A0A0N4V6B5"/>
<dbReference type="SUPFAM" id="SSF46689">
    <property type="entry name" value="Homeodomain-like"/>
    <property type="match status" value="1"/>
</dbReference>
<reference evidence="8" key="1">
    <citation type="submission" date="2017-02" db="UniProtKB">
        <authorList>
            <consortium name="WormBaseParasite"/>
        </authorList>
    </citation>
    <scope>IDENTIFICATION</scope>
</reference>
<keyword evidence="3 4" id="KW-0371">Homeobox</keyword>
<feature type="domain" description="Homeobox" evidence="5">
    <location>
        <begin position="185"/>
        <end position="240"/>
    </location>
</feature>
<dbReference type="GO" id="GO:0006357">
    <property type="term" value="P:regulation of transcription by RNA polymerase II"/>
    <property type="evidence" value="ECO:0007669"/>
    <property type="project" value="TreeGrafter"/>
</dbReference>
<gene>
    <name evidence="6" type="ORF">EVEC_LOCUS5405</name>
</gene>
<dbReference type="GO" id="GO:0003700">
    <property type="term" value="F:DNA-binding transcription factor activity"/>
    <property type="evidence" value="ECO:0007669"/>
    <property type="project" value="TreeGrafter"/>
</dbReference>
<dbReference type="InterPro" id="IPR001356">
    <property type="entry name" value="HD"/>
</dbReference>
<dbReference type="Gene3D" id="1.10.10.60">
    <property type="entry name" value="Homeodomain-like"/>
    <property type="match status" value="1"/>
</dbReference>
<evidence type="ECO:0000313" key="7">
    <source>
        <dbReference type="Proteomes" id="UP000274131"/>
    </source>
</evidence>
<evidence type="ECO:0000313" key="6">
    <source>
        <dbReference type="EMBL" id="VDD90654.1"/>
    </source>
</evidence>
<evidence type="ECO:0000256" key="4">
    <source>
        <dbReference type="RuleBase" id="RU000682"/>
    </source>
</evidence>
<dbReference type="GO" id="GO:0000977">
    <property type="term" value="F:RNA polymerase II transcription regulatory region sequence-specific DNA binding"/>
    <property type="evidence" value="ECO:0007669"/>
    <property type="project" value="TreeGrafter"/>
</dbReference>
<dbReference type="GO" id="GO:0009887">
    <property type="term" value="P:animal organ morphogenesis"/>
    <property type="evidence" value="ECO:0007669"/>
    <property type="project" value="TreeGrafter"/>
</dbReference>
<keyword evidence="3 4" id="KW-0539">Nucleus</keyword>
<comment type="subcellular location">
    <subcellularLocation>
        <location evidence="1 3 4">Nucleus</location>
    </subcellularLocation>
</comment>
<proteinExistence type="inferred from homology"/>
<organism evidence="8">
    <name type="scientific">Enterobius vermicularis</name>
    <name type="common">Human pinworm</name>
    <dbReference type="NCBI Taxonomy" id="51028"/>
    <lineage>
        <taxon>Eukaryota</taxon>
        <taxon>Metazoa</taxon>
        <taxon>Ecdysozoa</taxon>
        <taxon>Nematoda</taxon>
        <taxon>Chromadorea</taxon>
        <taxon>Rhabditida</taxon>
        <taxon>Spirurina</taxon>
        <taxon>Oxyuridomorpha</taxon>
        <taxon>Oxyuroidea</taxon>
        <taxon>Oxyuridae</taxon>
        <taxon>Enterobius</taxon>
    </lineage>
</organism>
<protein>
    <submittedName>
        <fullName evidence="8">Homeobox domain-containing protein</fullName>
    </submittedName>
</protein>
<dbReference type="Proteomes" id="UP000274131">
    <property type="component" value="Unassembled WGS sequence"/>
</dbReference>
<dbReference type="OrthoDB" id="6159439at2759"/>
<dbReference type="PANTHER" id="PTHR24332">
    <property type="entry name" value="HOMEOBOX PROTEIN CDX"/>
    <property type="match status" value="1"/>
</dbReference>
<evidence type="ECO:0000313" key="8">
    <source>
        <dbReference type="WBParaSite" id="EVEC_0000579401-mRNA-1"/>
    </source>
</evidence>
<evidence type="ECO:0000256" key="3">
    <source>
        <dbReference type="PROSITE-ProRule" id="PRU00108"/>
    </source>
</evidence>
<evidence type="ECO:0000256" key="1">
    <source>
        <dbReference type="ARBA" id="ARBA00004123"/>
    </source>
</evidence>
<dbReference type="CDD" id="cd00086">
    <property type="entry name" value="homeodomain"/>
    <property type="match status" value="1"/>
</dbReference>
<dbReference type="InterPro" id="IPR047152">
    <property type="entry name" value="Caudal_homeobox"/>
</dbReference>
<dbReference type="PROSITE" id="PS50071">
    <property type="entry name" value="HOMEOBOX_2"/>
    <property type="match status" value="1"/>
</dbReference>
<dbReference type="SMART" id="SM00389">
    <property type="entry name" value="HOX"/>
    <property type="match status" value="1"/>
</dbReference>
<accession>A0A0N4V6B5</accession>
<sequence>MVSSDTSFDSVAMFPTGCFYSPQMQTSKWTNEDPTSRHINGLETKYDPTARFSQMDSTKYSFQSSPKCSLDLKCSQDVRWSSHAEFPYQLQFPPTVTETYPTDPFPSTSVAFKMENSYSYPSTVIPQVYTPQSTDYFTASQQFSSFKMPTMNSINSAKMASSNAVSSTSNLPYRTGPGTNNVRVRTSEKYRMVYTDHQRLELEKEFLLSHFINAERKAQLSSSLQLTERQIKIWFQNSRQ</sequence>
<dbReference type="Pfam" id="PF00046">
    <property type="entry name" value="Homeodomain"/>
    <property type="match status" value="1"/>
</dbReference>
<reference evidence="6 7" key="2">
    <citation type="submission" date="2018-10" db="EMBL/GenBank/DDBJ databases">
        <authorList>
            <consortium name="Pathogen Informatics"/>
        </authorList>
    </citation>
    <scope>NUCLEOTIDE SEQUENCE [LARGE SCALE GENOMIC DNA]</scope>
</reference>
<keyword evidence="3 4" id="KW-0238">DNA-binding</keyword>
<evidence type="ECO:0000256" key="2">
    <source>
        <dbReference type="ARBA" id="ARBA00010341"/>
    </source>
</evidence>
<dbReference type="WBParaSite" id="EVEC_0000579401-mRNA-1">
    <property type="protein sequence ID" value="EVEC_0000579401-mRNA-1"/>
    <property type="gene ID" value="EVEC_0000579401"/>
</dbReference>
<dbReference type="STRING" id="51028.A0A0N4V6B5"/>
<dbReference type="EMBL" id="UXUI01008153">
    <property type="protein sequence ID" value="VDD90654.1"/>
    <property type="molecule type" value="Genomic_DNA"/>
</dbReference>
<dbReference type="GO" id="GO:0009948">
    <property type="term" value="P:anterior/posterior axis specification"/>
    <property type="evidence" value="ECO:0007669"/>
    <property type="project" value="TreeGrafter"/>
</dbReference>
<dbReference type="GO" id="GO:0030154">
    <property type="term" value="P:cell differentiation"/>
    <property type="evidence" value="ECO:0007669"/>
    <property type="project" value="TreeGrafter"/>
</dbReference>
<name>A0A0N4V6B5_ENTVE</name>
<dbReference type="InterPro" id="IPR009057">
    <property type="entry name" value="Homeodomain-like_sf"/>
</dbReference>
<dbReference type="PANTHER" id="PTHR24332:SF9">
    <property type="entry name" value="HOMEOTIC PROTEIN CAUDAL"/>
    <property type="match status" value="1"/>
</dbReference>
<dbReference type="GO" id="GO:0005634">
    <property type="term" value="C:nucleus"/>
    <property type="evidence" value="ECO:0007669"/>
    <property type="project" value="UniProtKB-SubCell"/>
</dbReference>
<comment type="similarity">
    <text evidence="2">Belongs to the Caudal homeobox family.</text>
</comment>
<keyword evidence="7" id="KW-1185">Reference proteome</keyword>